<evidence type="ECO:0000313" key="3">
    <source>
        <dbReference type="EMBL" id="KAK6132756.1"/>
    </source>
</evidence>
<dbReference type="PANTHER" id="PTHR33248">
    <property type="entry name" value="ZINC ION-BINDING PROTEIN"/>
    <property type="match status" value="1"/>
</dbReference>
<keyword evidence="2" id="KW-1133">Transmembrane helix</keyword>
<evidence type="ECO:0000313" key="4">
    <source>
        <dbReference type="Proteomes" id="UP001318860"/>
    </source>
</evidence>
<dbReference type="Proteomes" id="UP001318860">
    <property type="component" value="Unassembled WGS sequence"/>
</dbReference>
<keyword evidence="4" id="KW-1185">Reference proteome</keyword>
<sequence length="118" mass="14328">MWRQTSEYVVEDLCHCGRNSVVKTSWTDLNPGRRYKACKKFWVSFRAQQIIPGLLKRINKHDNEVVKLKDEVQKLEYEVQKLEDVVEKLENELKKKRSRDRWMWIVLVLSWIVVYLMM</sequence>
<keyword evidence="2" id="KW-0472">Membrane</keyword>
<comment type="caution">
    <text evidence="3">The sequence shown here is derived from an EMBL/GenBank/DDBJ whole genome shotgun (WGS) entry which is preliminary data.</text>
</comment>
<accession>A0ABR0VCD3</accession>
<organism evidence="3 4">
    <name type="scientific">Rehmannia glutinosa</name>
    <name type="common">Chinese foxglove</name>
    <dbReference type="NCBI Taxonomy" id="99300"/>
    <lineage>
        <taxon>Eukaryota</taxon>
        <taxon>Viridiplantae</taxon>
        <taxon>Streptophyta</taxon>
        <taxon>Embryophyta</taxon>
        <taxon>Tracheophyta</taxon>
        <taxon>Spermatophyta</taxon>
        <taxon>Magnoliopsida</taxon>
        <taxon>eudicotyledons</taxon>
        <taxon>Gunneridae</taxon>
        <taxon>Pentapetalae</taxon>
        <taxon>asterids</taxon>
        <taxon>lamiids</taxon>
        <taxon>Lamiales</taxon>
        <taxon>Orobanchaceae</taxon>
        <taxon>Rehmannieae</taxon>
        <taxon>Rehmannia</taxon>
    </lineage>
</organism>
<evidence type="ECO:0000256" key="1">
    <source>
        <dbReference type="SAM" id="Coils"/>
    </source>
</evidence>
<feature type="coiled-coil region" evidence="1">
    <location>
        <begin position="58"/>
        <end position="99"/>
    </location>
</feature>
<keyword evidence="2" id="KW-0812">Transmembrane</keyword>
<proteinExistence type="predicted"/>
<feature type="transmembrane region" description="Helical" evidence="2">
    <location>
        <begin position="101"/>
        <end position="117"/>
    </location>
</feature>
<keyword evidence="1" id="KW-0175">Coiled coil</keyword>
<protein>
    <submittedName>
        <fullName evidence="3">Uncharacterized protein</fullName>
    </submittedName>
</protein>
<reference evidence="3 4" key="1">
    <citation type="journal article" date="2021" name="Comput. Struct. Biotechnol. J.">
        <title>De novo genome assembly of the potent medicinal plant Rehmannia glutinosa using nanopore technology.</title>
        <authorList>
            <person name="Ma L."/>
            <person name="Dong C."/>
            <person name="Song C."/>
            <person name="Wang X."/>
            <person name="Zheng X."/>
            <person name="Niu Y."/>
            <person name="Chen S."/>
            <person name="Feng W."/>
        </authorList>
    </citation>
    <scope>NUCLEOTIDE SEQUENCE [LARGE SCALE GENOMIC DNA]</scope>
    <source>
        <strain evidence="3">DH-2019</strain>
    </source>
</reference>
<gene>
    <name evidence="3" type="ORF">DH2020_033484</name>
</gene>
<name>A0ABR0VCD3_REHGL</name>
<evidence type="ECO:0000256" key="2">
    <source>
        <dbReference type="SAM" id="Phobius"/>
    </source>
</evidence>
<dbReference type="EMBL" id="JABTTQ020001244">
    <property type="protein sequence ID" value="KAK6132756.1"/>
    <property type="molecule type" value="Genomic_DNA"/>
</dbReference>